<dbReference type="Proteomes" id="UP000078572">
    <property type="component" value="Chromosome 1"/>
</dbReference>
<evidence type="ECO:0000313" key="6">
    <source>
        <dbReference type="Proteomes" id="UP000078572"/>
    </source>
</evidence>
<dbReference type="RefSeq" id="WP_021197171.1">
    <property type="nucleotide sequence ID" value="NZ_CP012605.1"/>
</dbReference>
<evidence type="ECO:0000313" key="4">
    <source>
        <dbReference type="EMBL" id="ANJ74057.1"/>
    </source>
</evidence>
<reference evidence="3 5" key="1">
    <citation type="submission" date="2015-09" db="EMBL/GenBank/DDBJ databases">
        <authorList>
            <person name="Xu Y."/>
            <person name="Nagy A."/>
            <person name="Liu N.T."/>
            <person name="Nou X."/>
        </authorList>
    </citation>
    <scope>NUCLEOTIDE SEQUENCE [LARGE SCALE GENOMIC DNA]</scope>
    <source>
        <strain evidence="3 5">FC1138</strain>
    </source>
</reference>
<reference evidence="6" key="3">
    <citation type="submission" date="2016-06" db="EMBL/GenBank/DDBJ databases">
        <authorList>
            <person name="Xu Y."/>
            <person name="Nagy A."/>
            <person name="Yan X."/>
            <person name="Kim S.W."/>
            <person name="Haley B."/>
            <person name="Liu N.T."/>
            <person name="Nou X."/>
        </authorList>
    </citation>
    <scope>NUCLEOTIDE SEQUENCE [LARGE SCALE GENOMIC DNA]</scope>
    <source>
        <strain evidence="6">ATCC 49129</strain>
    </source>
</reference>
<evidence type="ECO:0000259" key="2">
    <source>
        <dbReference type="PROSITE" id="PS50192"/>
    </source>
</evidence>
<feature type="domain" description="T-SNARE coiled-coil homology" evidence="2">
    <location>
        <begin position="1"/>
        <end position="36"/>
    </location>
</feature>
<comment type="similarity">
    <text evidence="1">Belongs to the methyl-accepting chemotaxis (MCP) protein family.</text>
</comment>
<dbReference type="EMBL" id="CP016022">
    <property type="protein sequence ID" value="ANJ74057.1"/>
    <property type="molecule type" value="Genomic_DNA"/>
</dbReference>
<reference evidence="4" key="2">
    <citation type="submission" date="2016-06" db="EMBL/GenBank/DDBJ databases">
        <authorList>
            <person name="Kjaerup R.B."/>
            <person name="Dalgaard T.S."/>
            <person name="Juul-Madsen H.R."/>
        </authorList>
    </citation>
    <scope>NUCLEOTIDE SEQUENCE [LARGE SCALE GENOMIC DNA]</scope>
    <source>
        <strain evidence="4">ATCC 49129</strain>
    </source>
</reference>
<dbReference type="OrthoDB" id="8926668at2"/>
<proteinExistence type="inferred from homology"/>
<name>A0A192A183_9RALS</name>
<dbReference type="PROSITE" id="PS50192">
    <property type="entry name" value="T_SNARE"/>
    <property type="match status" value="1"/>
</dbReference>
<dbReference type="AlphaFoldDB" id="A0A192A183"/>
<protein>
    <recommendedName>
        <fullName evidence="2">t-SNARE coiled-coil homology domain-containing protein</fullName>
    </recommendedName>
</protein>
<keyword evidence="6" id="KW-1185">Reference proteome</keyword>
<accession>A0A192A183</accession>
<organism evidence="4 6">
    <name type="scientific">Ralstonia insidiosa</name>
    <dbReference type="NCBI Taxonomy" id="190721"/>
    <lineage>
        <taxon>Bacteria</taxon>
        <taxon>Pseudomonadati</taxon>
        <taxon>Pseudomonadota</taxon>
        <taxon>Betaproteobacteria</taxon>
        <taxon>Burkholderiales</taxon>
        <taxon>Burkholderiaceae</taxon>
        <taxon>Ralstonia</taxon>
    </lineage>
</organism>
<dbReference type="Proteomes" id="UP000077927">
    <property type="component" value="Chromosome 1"/>
</dbReference>
<gene>
    <name evidence="4" type="ORF">A9Y76_17085</name>
    <name evidence="3" type="ORF">ACS15_3609</name>
</gene>
<dbReference type="InterPro" id="IPR021945">
    <property type="entry name" value="DUF3562"/>
</dbReference>
<dbReference type="Pfam" id="PF12085">
    <property type="entry name" value="DUF3562"/>
    <property type="match status" value="1"/>
</dbReference>
<dbReference type="KEGG" id="rin:ACS15_3609"/>
<evidence type="ECO:0000313" key="3">
    <source>
        <dbReference type="EMBL" id="ANH72841.1"/>
    </source>
</evidence>
<dbReference type="InterPro" id="IPR000727">
    <property type="entry name" value="T_SNARE_dom"/>
</dbReference>
<sequence>MGTAIADQDEQIDKIAHDTGAPADLVRVQYQETMRALSADASVHDYLSLFVTRRVLAAFRPRRAPQR</sequence>
<evidence type="ECO:0000313" key="5">
    <source>
        <dbReference type="Proteomes" id="UP000077927"/>
    </source>
</evidence>
<dbReference type="PATRIC" id="fig|190721.6.peg.3558"/>
<dbReference type="GeneID" id="61527741"/>
<evidence type="ECO:0000256" key="1">
    <source>
        <dbReference type="ARBA" id="ARBA00029447"/>
    </source>
</evidence>
<dbReference type="EMBL" id="CP012605">
    <property type="protein sequence ID" value="ANH72841.1"/>
    <property type="molecule type" value="Genomic_DNA"/>
</dbReference>